<feature type="chain" id="PRO_5030646693" description="Gram-positive cocci surface proteins LPxTG domain-containing protein" evidence="3">
    <location>
        <begin position="29"/>
        <end position="129"/>
    </location>
</feature>
<accession>A0A7W7PKC3</accession>
<reference evidence="4 5" key="1">
    <citation type="submission" date="2020-08" db="EMBL/GenBank/DDBJ databases">
        <title>Genomic Encyclopedia of Type Strains, Phase III (KMG-III): the genomes of soil and plant-associated and newly described type strains.</title>
        <authorList>
            <person name="Whitman W."/>
        </authorList>
    </citation>
    <scope>NUCLEOTIDE SEQUENCE [LARGE SCALE GENOMIC DNA]</scope>
    <source>
        <strain evidence="4 5">CECT 3266</strain>
    </source>
</reference>
<name>A0A7W7PKC3_9ACTN</name>
<feature type="signal peptide" evidence="3">
    <location>
        <begin position="1"/>
        <end position="28"/>
    </location>
</feature>
<comment type="caution">
    <text evidence="4">The sequence shown here is derived from an EMBL/GenBank/DDBJ whole genome shotgun (WGS) entry which is preliminary data.</text>
</comment>
<evidence type="ECO:0000256" key="1">
    <source>
        <dbReference type="SAM" id="MobiDB-lite"/>
    </source>
</evidence>
<sequence length="129" mass="12938">MTARRPLLTAVAAGMLLGALWFVPTANATPESHQQTVAGQRQEQAQEHRRTADAGGAPGAGGAGAQAAESKGADTKAPTTKATGNTQDLALADTGSVDTTPYLFGGVAFVAAGGALVTGALRRSRSAHR</sequence>
<feature type="compositionally biased region" description="Polar residues" evidence="1">
    <location>
        <begin position="29"/>
        <end position="43"/>
    </location>
</feature>
<feature type="region of interest" description="Disordered" evidence="1">
    <location>
        <begin position="29"/>
        <end position="91"/>
    </location>
</feature>
<feature type="compositionally biased region" description="Polar residues" evidence="1">
    <location>
        <begin position="77"/>
        <end position="88"/>
    </location>
</feature>
<evidence type="ECO:0008006" key="6">
    <source>
        <dbReference type="Google" id="ProtNLM"/>
    </source>
</evidence>
<dbReference type="InterPro" id="IPR006311">
    <property type="entry name" value="TAT_signal"/>
</dbReference>
<keyword evidence="5" id="KW-1185">Reference proteome</keyword>
<dbReference type="PROSITE" id="PS51318">
    <property type="entry name" value="TAT"/>
    <property type="match status" value="1"/>
</dbReference>
<protein>
    <recommendedName>
        <fullName evidence="6">Gram-positive cocci surface proteins LPxTG domain-containing protein</fullName>
    </recommendedName>
</protein>
<proteinExistence type="predicted"/>
<keyword evidence="3" id="KW-0732">Signal</keyword>
<organism evidence="4 5">
    <name type="scientific">Streptomyces olivoverticillatus</name>
    <dbReference type="NCBI Taxonomy" id="66427"/>
    <lineage>
        <taxon>Bacteria</taxon>
        <taxon>Bacillati</taxon>
        <taxon>Actinomycetota</taxon>
        <taxon>Actinomycetes</taxon>
        <taxon>Kitasatosporales</taxon>
        <taxon>Streptomycetaceae</taxon>
        <taxon>Streptomyces</taxon>
    </lineage>
</organism>
<evidence type="ECO:0000256" key="3">
    <source>
        <dbReference type="SAM" id="SignalP"/>
    </source>
</evidence>
<keyword evidence="2" id="KW-0472">Membrane</keyword>
<dbReference type="Proteomes" id="UP000556084">
    <property type="component" value="Unassembled WGS sequence"/>
</dbReference>
<evidence type="ECO:0000313" key="5">
    <source>
        <dbReference type="Proteomes" id="UP000556084"/>
    </source>
</evidence>
<evidence type="ECO:0000313" key="4">
    <source>
        <dbReference type="EMBL" id="MBB4891635.1"/>
    </source>
</evidence>
<dbReference type="EMBL" id="JACHJH010000001">
    <property type="protein sequence ID" value="MBB4891635.1"/>
    <property type="molecule type" value="Genomic_DNA"/>
</dbReference>
<evidence type="ECO:0000256" key="2">
    <source>
        <dbReference type="SAM" id="Phobius"/>
    </source>
</evidence>
<gene>
    <name evidence="4" type="ORF">FHS39_000635</name>
</gene>
<dbReference type="RefSeq" id="WP_343069331.1">
    <property type="nucleotide sequence ID" value="NZ_JACHJH010000001.1"/>
</dbReference>
<dbReference type="AlphaFoldDB" id="A0A7W7PKC3"/>
<feature type="transmembrane region" description="Helical" evidence="2">
    <location>
        <begin position="102"/>
        <end position="121"/>
    </location>
</feature>
<keyword evidence="2" id="KW-0812">Transmembrane</keyword>
<keyword evidence="2" id="KW-1133">Transmembrane helix</keyword>